<dbReference type="InterPro" id="IPR050109">
    <property type="entry name" value="HTH-type_TetR-like_transc_reg"/>
</dbReference>
<dbReference type="Gene3D" id="1.10.357.10">
    <property type="entry name" value="Tetracycline Repressor, domain 2"/>
    <property type="match status" value="1"/>
</dbReference>
<dbReference type="PROSITE" id="PS01081">
    <property type="entry name" value="HTH_TETR_1"/>
    <property type="match status" value="1"/>
</dbReference>
<proteinExistence type="predicted"/>
<protein>
    <submittedName>
        <fullName evidence="6">TetR/AcrR family transcriptional regulator</fullName>
    </submittedName>
</protein>
<keyword evidence="2 4" id="KW-0238">DNA-binding</keyword>
<evidence type="ECO:0000256" key="4">
    <source>
        <dbReference type="PROSITE-ProRule" id="PRU00335"/>
    </source>
</evidence>
<keyword evidence="3" id="KW-0804">Transcription</keyword>
<keyword evidence="7" id="KW-1185">Reference proteome</keyword>
<dbReference type="InterPro" id="IPR023772">
    <property type="entry name" value="DNA-bd_HTH_TetR-type_CS"/>
</dbReference>
<name>A0ABU2J9P6_9ACTN</name>
<sequence length="221" mass="23708">MIEGPGLREQRKRRTREAIAGAAMSLFFEHGYDAVTVAEVGRKAGVSTATVFNYFNAKEDLFFDEVAELQAAMVESVRRCRPGESVLAALQAQVVYQLTAGRPDSASDEVVRFHSAIVASEDLQRREQQIQLERRVVLTGALAEALGTESGTVGAELAAAQYLAAEGVIAANLRTKLLGGQSLAAALRELEPLIDEVFRTLRTGLGPLAKTAEPPSVVVTP</sequence>
<dbReference type="Gene3D" id="1.10.10.60">
    <property type="entry name" value="Homeodomain-like"/>
    <property type="match status" value="1"/>
</dbReference>
<evidence type="ECO:0000256" key="1">
    <source>
        <dbReference type="ARBA" id="ARBA00023015"/>
    </source>
</evidence>
<dbReference type="InterPro" id="IPR001647">
    <property type="entry name" value="HTH_TetR"/>
</dbReference>
<evidence type="ECO:0000313" key="7">
    <source>
        <dbReference type="Proteomes" id="UP001183176"/>
    </source>
</evidence>
<dbReference type="PROSITE" id="PS50977">
    <property type="entry name" value="HTH_TETR_2"/>
    <property type="match status" value="1"/>
</dbReference>
<dbReference type="EMBL" id="JAVREH010000009">
    <property type="protein sequence ID" value="MDT0261705.1"/>
    <property type="molecule type" value="Genomic_DNA"/>
</dbReference>
<organism evidence="6 7">
    <name type="scientific">Jatrophihabitans lederbergiae</name>
    <dbReference type="NCBI Taxonomy" id="3075547"/>
    <lineage>
        <taxon>Bacteria</taxon>
        <taxon>Bacillati</taxon>
        <taxon>Actinomycetota</taxon>
        <taxon>Actinomycetes</taxon>
        <taxon>Jatrophihabitantales</taxon>
        <taxon>Jatrophihabitantaceae</taxon>
        <taxon>Jatrophihabitans</taxon>
    </lineage>
</organism>
<dbReference type="PRINTS" id="PR00455">
    <property type="entry name" value="HTHTETR"/>
</dbReference>
<dbReference type="PANTHER" id="PTHR30055:SF234">
    <property type="entry name" value="HTH-TYPE TRANSCRIPTIONAL REGULATOR BETI"/>
    <property type="match status" value="1"/>
</dbReference>
<keyword evidence="1" id="KW-0805">Transcription regulation</keyword>
<evidence type="ECO:0000256" key="3">
    <source>
        <dbReference type="ARBA" id="ARBA00023163"/>
    </source>
</evidence>
<dbReference type="SUPFAM" id="SSF46689">
    <property type="entry name" value="Homeodomain-like"/>
    <property type="match status" value="1"/>
</dbReference>
<reference evidence="7" key="1">
    <citation type="submission" date="2023-07" db="EMBL/GenBank/DDBJ databases">
        <title>30 novel species of actinomycetes from the DSMZ collection.</title>
        <authorList>
            <person name="Nouioui I."/>
        </authorList>
    </citation>
    <scope>NUCLEOTIDE SEQUENCE [LARGE SCALE GENOMIC DNA]</scope>
    <source>
        <strain evidence="7">DSM 44399</strain>
    </source>
</reference>
<evidence type="ECO:0000256" key="2">
    <source>
        <dbReference type="ARBA" id="ARBA00023125"/>
    </source>
</evidence>
<accession>A0ABU2J9P6</accession>
<gene>
    <name evidence="6" type="ORF">RM423_09890</name>
</gene>
<dbReference type="InterPro" id="IPR009057">
    <property type="entry name" value="Homeodomain-like_sf"/>
</dbReference>
<comment type="caution">
    <text evidence="6">The sequence shown here is derived from an EMBL/GenBank/DDBJ whole genome shotgun (WGS) entry which is preliminary data.</text>
</comment>
<dbReference type="Pfam" id="PF00440">
    <property type="entry name" value="TetR_N"/>
    <property type="match status" value="1"/>
</dbReference>
<dbReference type="Proteomes" id="UP001183176">
    <property type="component" value="Unassembled WGS sequence"/>
</dbReference>
<dbReference type="PANTHER" id="PTHR30055">
    <property type="entry name" value="HTH-TYPE TRANSCRIPTIONAL REGULATOR RUTR"/>
    <property type="match status" value="1"/>
</dbReference>
<feature type="domain" description="HTH tetR-type" evidence="5">
    <location>
        <begin position="13"/>
        <end position="73"/>
    </location>
</feature>
<dbReference type="RefSeq" id="WP_311422858.1">
    <property type="nucleotide sequence ID" value="NZ_JAVREH010000009.1"/>
</dbReference>
<evidence type="ECO:0000313" key="6">
    <source>
        <dbReference type="EMBL" id="MDT0261705.1"/>
    </source>
</evidence>
<evidence type="ECO:0000259" key="5">
    <source>
        <dbReference type="PROSITE" id="PS50977"/>
    </source>
</evidence>
<feature type="DNA-binding region" description="H-T-H motif" evidence="4">
    <location>
        <begin position="36"/>
        <end position="55"/>
    </location>
</feature>